<feature type="transmembrane region" description="Helical" evidence="1">
    <location>
        <begin position="6"/>
        <end position="25"/>
    </location>
</feature>
<feature type="transmembrane region" description="Helical" evidence="1">
    <location>
        <begin position="230"/>
        <end position="254"/>
    </location>
</feature>
<feature type="domain" description="EAL" evidence="2">
    <location>
        <begin position="451"/>
        <end position="705"/>
    </location>
</feature>
<keyword evidence="5" id="KW-1185">Reference proteome</keyword>
<evidence type="ECO:0000313" key="4">
    <source>
        <dbReference type="EMBL" id="RCS56546.1"/>
    </source>
</evidence>
<dbReference type="Pfam" id="PF00990">
    <property type="entry name" value="GGDEF"/>
    <property type="match status" value="1"/>
</dbReference>
<keyword evidence="1" id="KW-0812">Transmembrane</keyword>
<dbReference type="SMART" id="SM00052">
    <property type="entry name" value="EAL"/>
    <property type="match status" value="1"/>
</dbReference>
<dbReference type="CDD" id="cd01948">
    <property type="entry name" value="EAL"/>
    <property type="match status" value="1"/>
</dbReference>
<protein>
    <submittedName>
        <fullName evidence="4">Phosphodiesterase</fullName>
    </submittedName>
</protein>
<dbReference type="InterPro" id="IPR052155">
    <property type="entry name" value="Biofilm_reg_signaling"/>
</dbReference>
<keyword evidence="1" id="KW-1133">Transmembrane helix</keyword>
<feature type="domain" description="GGDEF" evidence="3">
    <location>
        <begin position="309"/>
        <end position="442"/>
    </location>
</feature>
<dbReference type="PROSITE" id="PS50883">
    <property type="entry name" value="EAL"/>
    <property type="match status" value="1"/>
</dbReference>
<dbReference type="EMBL" id="QPGB01000006">
    <property type="protein sequence ID" value="RCS56546.1"/>
    <property type="molecule type" value="Genomic_DNA"/>
</dbReference>
<gene>
    <name evidence="4" type="ORF">DU000_11300</name>
</gene>
<dbReference type="CDD" id="cd01949">
    <property type="entry name" value="GGDEF"/>
    <property type="match status" value="1"/>
</dbReference>
<dbReference type="PROSITE" id="PS50887">
    <property type="entry name" value="GGDEF"/>
    <property type="match status" value="1"/>
</dbReference>
<dbReference type="InterPro" id="IPR035919">
    <property type="entry name" value="EAL_sf"/>
</dbReference>
<dbReference type="Gene3D" id="3.20.20.450">
    <property type="entry name" value="EAL domain"/>
    <property type="match status" value="1"/>
</dbReference>
<dbReference type="Gene3D" id="3.30.70.270">
    <property type="match status" value="1"/>
</dbReference>
<dbReference type="Pfam" id="PF00563">
    <property type="entry name" value="EAL"/>
    <property type="match status" value="1"/>
</dbReference>
<dbReference type="SMART" id="SM00267">
    <property type="entry name" value="GGDEF"/>
    <property type="match status" value="1"/>
</dbReference>
<feature type="transmembrane region" description="Helical" evidence="1">
    <location>
        <begin position="78"/>
        <end position="100"/>
    </location>
</feature>
<dbReference type="AlphaFoldDB" id="A0A368KYQ9"/>
<evidence type="ECO:0000313" key="5">
    <source>
        <dbReference type="Proteomes" id="UP000252357"/>
    </source>
</evidence>
<evidence type="ECO:0000259" key="3">
    <source>
        <dbReference type="PROSITE" id="PS50887"/>
    </source>
</evidence>
<dbReference type="SUPFAM" id="SSF141868">
    <property type="entry name" value="EAL domain-like"/>
    <property type="match status" value="1"/>
</dbReference>
<evidence type="ECO:0000259" key="2">
    <source>
        <dbReference type="PROSITE" id="PS50883"/>
    </source>
</evidence>
<dbReference type="SUPFAM" id="SSF55073">
    <property type="entry name" value="Nucleotide cyclase"/>
    <property type="match status" value="1"/>
</dbReference>
<comment type="caution">
    <text evidence="4">The sequence shown here is derived from an EMBL/GenBank/DDBJ whole genome shotgun (WGS) entry which is preliminary data.</text>
</comment>
<feature type="transmembrane region" description="Helical" evidence="1">
    <location>
        <begin position="45"/>
        <end position="66"/>
    </location>
</feature>
<accession>A0A368KYQ9</accession>
<dbReference type="NCBIfam" id="TIGR00254">
    <property type="entry name" value="GGDEF"/>
    <property type="match status" value="1"/>
</dbReference>
<dbReference type="InterPro" id="IPR000160">
    <property type="entry name" value="GGDEF_dom"/>
</dbReference>
<keyword evidence="1" id="KW-0472">Membrane</keyword>
<dbReference type="Proteomes" id="UP000252357">
    <property type="component" value="Unassembled WGS sequence"/>
</dbReference>
<feature type="transmembrane region" description="Helical" evidence="1">
    <location>
        <begin position="188"/>
        <end position="210"/>
    </location>
</feature>
<organism evidence="4 5">
    <name type="scientific">Parvibium lacunae</name>
    <dbReference type="NCBI Taxonomy" id="1888893"/>
    <lineage>
        <taxon>Bacteria</taxon>
        <taxon>Pseudomonadati</taxon>
        <taxon>Pseudomonadota</taxon>
        <taxon>Betaproteobacteria</taxon>
        <taxon>Burkholderiales</taxon>
        <taxon>Alcaligenaceae</taxon>
        <taxon>Parvibium</taxon>
    </lineage>
</organism>
<dbReference type="PANTHER" id="PTHR44757:SF2">
    <property type="entry name" value="BIOFILM ARCHITECTURE MAINTENANCE PROTEIN MBAA"/>
    <property type="match status" value="1"/>
</dbReference>
<feature type="transmembrane region" description="Helical" evidence="1">
    <location>
        <begin position="147"/>
        <end position="167"/>
    </location>
</feature>
<dbReference type="InterPro" id="IPR029787">
    <property type="entry name" value="Nucleotide_cyclase"/>
</dbReference>
<evidence type="ECO:0000256" key="1">
    <source>
        <dbReference type="SAM" id="Phobius"/>
    </source>
</evidence>
<dbReference type="InterPro" id="IPR043128">
    <property type="entry name" value="Rev_trsase/Diguanyl_cyclase"/>
</dbReference>
<sequence length="718" mass="79150">MNTTNTISWTLFSTLLVLAIAFFYVYSEGLRRISRKFGLHERQPLFNLLAVPMGLALWGIVALLLIVEELTRPIGFQLWPYIPLSIGLAIFSTYVIQVLLLETQRKLSQVLLASVVSAASLLTAMYLVTASMKWFPKPVYNVIDWTFAGVLLAICLSWFSYALAARINFPQSFRAIQPNRPSVRYFRLLRKLLAALGQAILLMSAAYIAWHAVLLDPLATSIAPTYANLAVGSIAISLGVCGLLLTMLVAGLVLDKAESHARRLASELTEQAQILTHAHERDLLTTLPNRLAAEKHIDALVAQTTRQRELFTVIYIGIDNFRSINESLGFETGDHVLMLCAERIRHAMDEGDFVARMGGDEFVVVAPSCNSPAGAVTAGARLVDILAQHYELPAGSVPLSASLGLSMFPGDGRAATDLLSHANLAMSEAKKSGRNQYRFFSAEMAEAVKRDFVIQGELRSALGSGQFELFFQPQFDLEAHRLSGCEALVRWRLPDGSLRFPDKFIGVAERSGLIIPLGNELLLSACMTVKRWLDEYGGAVRVGVNVSALQFEQPDFIDTVLNALVQSGIPPQFLQIELTESTVMHDAETSLARFEALKEMGVQVAIDDFGTGYSSLAYLKRFVCQHLKIDRSFVRDITHDAGDRHIVKAMIDLAHNFGLTTVAEGVETAEQQDMLLALGCNETQGYYYSKPIPESEFVQRFLLSGLTATKIRPTVVAV</sequence>
<dbReference type="PANTHER" id="PTHR44757">
    <property type="entry name" value="DIGUANYLATE CYCLASE DGCP"/>
    <property type="match status" value="1"/>
</dbReference>
<reference evidence="4 5" key="1">
    <citation type="journal article" date="2018" name="Int. J. Syst. Evol. Microbiol.">
        <title>Parvibium lacunae gen. nov., sp. nov., a new member of the family Alcaligenaceae isolated from a freshwater pond.</title>
        <authorList>
            <person name="Chen W.M."/>
            <person name="Xie P.B."/>
            <person name="Hsu M.Y."/>
            <person name="Sheu S.Y."/>
        </authorList>
    </citation>
    <scope>NUCLEOTIDE SEQUENCE [LARGE SCALE GENOMIC DNA]</scope>
    <source>
        <strain evidence="4 5">KMB9</strain>
    </source>
</reference>
<dbReference type="RefSeq" id="WP_114403522.1">
    <property type="nucleotide sequence ID" value="NZ_QPGB01000006.1"/>
</dbReference>
<proteinExistence type="predicted"/>
<dbReference type="OrthoDB" id="9813903at2"/>
<dbReference type="InterPro" id="IPR001633">
    <property type="entry name" value="EAL_dom"/>
</dbReference>
<feature type="transmembrane region" description="Helical" evidence="1">
    <location>
        <begin position="107"/>
        <end position="127"/>
    </location>
</feature>
<name>A0A368KYQ9_9BURK</name>